<dbReference type="CTD" id="36381211"/>
<dbReference type="InterPro" id="IPR008271">
    <property type="entry name" value="Ser/Thr_kinase_AS"/>
</dbReference>
<feature type="binding site" evidence="6">
    <location>
        <position position="53"/>
    </location>
    <ligand>
        <name>ATP</name>
        <dbReference type="ChEBI" id="CHEBI:30616"/>
    </ligand>
</feature>
<dbReference type="InterPro" id="IPR051681">
    <property type="entry name" value="Ser/Thr_Kinases-Pseudokinases"/>
</dbReference>
<keyword evidence="2" id="KW-0808">Transferase</keyword>
<evidence type="ECO:0000256" key="2">
    <source>
        <dbReference type="ARBA" id="ARBA00022679"/>
    </source>
</evidence>
<dbReference type="PANTHER" id="PTHR44329:SF288">
    <property type="entry name" value="MITOGEN-ACTIVATED PROTEIN KINASE KINASE KINASE 20"/>
    <property type="match status" value="1"/>
</dbReference>
<dbReference type="OrthoDB" id="339325at2759"/>
<evidence type="ECO:0000256" key="7">
    <source>
        <dbReference type="RuleBase" id="RU000304"/>
    </source>
</evidence>
<keyword evidence="3 6" id="KW-0547">Nucleotide-binding</keyword>
<evidence type="ECO:0000313" key="11">
    <source>
        <dbReference type="Proteomes" id="UP000035682"/>
    </source>
</evidence>
<dbReference type="InterPro" id="IPR000719">
    <property type="entry name" value="Prot_kinase_dom"/>
</dbReference>
<evidence type="ECO:0000256" key="1">
    <source>
        <dbReference type="ARBA" id="ARBA00022527"/>
    </source>
</evidence>
<dbReference type="SMART" id="SM00220">
    <property type="entry name" value="S_TKc"/>
    <property type="match status" value="1"/>
</dbReference>
<dbReference type="GO" id="GO:0006950">
    <property type="term" value="P:response to stress"/>
    <property type="evidence" value="ECO:0007669"/>
    <property type="project" value="UniProtKB-ARBA"/>
</dbReference>
<dbReference type="WormBase" id="SRAE_2000349600">
    <property type="protein sequence ID" value="SRP00903"/>
    <property type="gene ID" value="WBGene00263718"/>
</dbReference>
<organism evidence="10">
    <name type="scientific">Strongyloides ratti</name>
    <name type="common">Parasitic roundworm</name>
    <dbReference type="NCBI Taxonomy" id="34506"/>
    <lineage>
        <taxon>Eukaryota</taxon>
        <taxon>Metazoa</taxon>
        <taxon>Ecdysozoa</taxon>
        <taxon>Nematoda</taxon>
        <taxon>Chromadorea</taxon>
        <taxon>Rhabditida</taxon>
        <taxon>Tylenchina</taxon>
        <taxon>Panagrolaimomorpha</taxon>
        <taxon>Strongyloidoidea</taxon>
        <taxon>Strongyloididae</taxon>
        <taxon>Strongyloides</taxon>
    </lineage>
</organism>
<protein>
    <submittedName>
        <fullName evidence="10 12">Slipper</fullName>
    </submittedName>
</protein>
<dbReference type="EMBL" id="LN609529">
    <property type="protein sequence ID" value="CEF68841.1"/>
    <property type="molecule type" value="Genomic_DNA"/>
</dbReference>
<evidence type="ECO:0000256" key="6">
    <source>
        <dbReference type="PROSITE-ProRule" id="PRU10141"/>
    </source>
</evidence>
<reference evidence="10 11" key="1">
    <citation type="submission" date="2014-09" db="EMBL/GenBank/DDBJ databases">
        <authorList>
            <person name="Martin A.A."/>
        </authorList>
    </citation>
    <scope>NUCLEOTIDE SEQUENCE</scope>
    <source>
        <strain evidence="11">ED321</strain>
        <strain evidence="10">ED321 Heterogonic</strain>
    </source>
</reference>
<evidence type="ECO:0000313" key="10">
    <source>
        <dbReference type="EMBL" id="CEF68841.1"/>
    </source>
</evidence>
<dbReference type="RefSeq" id="XP_024508041.1">
    <property type="nucleotide sequence ID" value="XM_024654694.1"/>
</dbReference>
<feature type="domain" description="Protein kinase" evidence="9">
    <location>
        <begin position="26"/>
        <end position="309"/>
    </location>
</feature>
<dbReference type="PANTHER" id="PTHR44329">
    <property type="entry name" value="SERINE/THREONINE-PROTEIN KINASE TNNI3K-RELATED"/>
    <property type="match status" value="1"/>
</dbReference>
<dbReference type="InterPro" id="IPR001245">
    <property type="entry name" value="Ser-Thr/Tyr_kinase_cat_dom"/>
</dbReference>
<dbReference type="PROSITE" id="PS00107">
    <property type="entry name" value="PROTEIN_KINASE_ATP"/>
    <property type="match status" value="1"/>
</dbReference>
<evidence type="ECO:0000256" key="8">
    <source>
        <dbReference type="SAM" id="Coils"/>
    </source>
</evidence>
<evidence type="ECO:0000313" key="12">
    <source>
        <dbReference type="WBParaSite" id="SRAE_2000349600.1"/>
    </source>
</evidence>
<dbReference type="GO" id="GO:0005524">
    <property type="term" value="F:ATP binding"/>
    <property type="evidence" value="ECO:0007669"/>
    <property type="project" value="UniProtKB-UniRule"/>
</dbReference>
<evidence type="ECO:0000313" key="13">
    <source>
        <dbReference type="WormBase" id="SRAE_2000349600"/>
    </source>
</evidence>
<name>A0A090LGB4_STRRB</name>
<evidence type="ECO:0000259" key="9">
    <source>
        <dbReference type="PROSITE" id="PS50011"/>
    </source>
</evidence>
<feature type="coiled-coil region" evidence="8">
    <location>
        <begin position="330"/>
        <end position="368"/>
    </location>
</feature>
<dbReference type="GO" id="GO:0004674">
    <property type="term" value="F:protein serine/threonine kinase activity"/>
    <property type="evidence" value="ECO:0007669"/>
    <property type="project" value="UniProtKB-KW"/>
</dbReference>
<keyword evidence="5 6" id="KW-0067">ATP-binding</keyword>
<dbReference type="PROSITE" id="PS00108">
    <property type="entry name" value="PROTEIN_KINASE_ST"/>
    <property type="match status" value="1"/>
</dbReference>
<keyword evidence="11" id="KW-1185">Reference proteome</keyword>
<evidence type="ECO:0000256" key="5">
    <source>
        <dbReference type="ARBA" id="ARBA00022840"/>
    </source>
</evidence>
<gene>
    <name evidence="10 12 13" type="ORF">SRAE_2000349600</name>
</gene>
<dbReference type="Proteomes" id="UP000035682">
    <property type="component" value="Unplaced"/>
</dbReference>
<dbReference type="WBParaSite" id="SRAE_2000349600.1">
    <property type="protein sequence ID" value="SRAE_2000349600.1"/>
    <property type="gene ID" value="WBGene00263718"/>
</dbReference>
<dbReference type="Gene3D" id="1.10.510.10">
    <property type="entry name" value="Transferase(Phosphotransferase) domain 1"/>
    <property type="match status" value="1"/>
</dbReference>
<evidence type="ECO:0000256" key="4">
    <source>
        <dbReference type="ARBA" id="ARBA00022777"/>
    </source>
</evidence>
<sequence length="385" mass="45232">MNIFTYNIDYENINYNYIKKKDLYFDKKKDIIGKGAFSFVYKAYYKNNIVAFKRAVPEHYFGRKIITSLEHEIKILKSVNHINIIKLIGISLDIKEIGIVLEYCQGGTLADLIHKWRIKDLLICLKYLQQICNGMSYLHNDSKECRNIYIHRDLKPQNILIKEKICDKRSAEFSLLYTMSCNECKDGCSFIGNVTLKIADFGLSKVNDDRCSHIKGTIPYMAPEAHQKICTTKSDVYSFSVLLWEMLNLESPTLGRNRENILEDQRLGKQILKMNSNTPQFLVKIFEACHSYNILDRPSFYDIGQLIMIKLDKLMEALEKDKIHIYNEILKKQNNTIKKINDMIKRNRNERINEFNNLENDYEKLRMKINSNFFLSTILSHNLKI</sequence>
<comment type="similarity">
    <text evidence="7">Belongs to the protein kinase superfamily.</text>
</comment>
<dbReference type="PROSITE" id="PS50011">
    <property type="entry name" value="PROTEIN_KINASE_DOM"/>
    <property type="match status" value="1"/>
</dbReference>
<keyword evidence="4" id="KW-0418">Kinase</keyword>
<accession>A0A090LGB4</accession>
<dbReference type="STRING" id="34506.A0A090LGB4"/>
<keyword evidence="8" id="KW-0175">Coiled coil</keyword>
<keyword evidence="1 7" id="KW-0723">Serine/threonine-protein kinase</keyword>
<reference evidence="12" key="2">
    <citation type="submission" date="2020-12" db="UniProtKB">
        <authorList>
            <consortium name="WormBaseParasite"/>
        </authorList>
    </citation>
    <scope>IDENTIFICATION</scope>
</reference>
<dbReference type="InterPro" id="IPR017441">
    <property type="entry name" value="Protein_kinase_ATP_BS"/>
</dbReference>
<proteinExistence type="inferred from homology"/>
<dbReference type="Pfam" id="PF07714">
    <property type="entry name" value="PK_Tyr_Ser-Thr"/>
    <property type="match status" value="1"/>
</dbReference>
<evidence type="ECO:0000256" key="3">
    <source>
        <dbReference type="ARBA" id="ARBA00022741"/>
    </source>
</evidence>
<dbReference type="InterPro" id="IPR011009">
    <property type="entry name" value="Kinase-like_dom_sf"/>
</dbReference>
<dbReference type="SUPFAM" id="SSF56112">
    <property type="entry name" value="Protein kinase-like (PK-like)"/>
    <property type="match status" value="1"/>
</dbReference>
<dbReference type="GeneID" id="36381211"/>
<dbReference type="AlphaFoldDB" id="A0A090LGB4"/>